<evidence type="ECO:0000313" key="1">
    <source>
        <dbReference type="EMBL" id="KAJ1957500.1"/>
    </source>
</evidence>
<comment type="caution">
    <text evidence="1">The sequence shown here is derived from an EMBL/GenBank/DDBJ whole genome shotgun (WGS) entry which is preliminary data.</text>
</comment>
<gene>
    <name evidence="1" type="ORF">IWQ62_005071</name>
</gene>
<proteinExistence type="predicted"/>
<dbReference type="OrthoDB" id="10322052at2759"/>
<accession>A0A9W8E5K3</accession>
<dbReference type="Proteomes" id="UP001150925">
    <property type="component" value="Unassembled WGS sequence"/>
</dbReference>
<keyword evidence="2" id="KW-1185">Reference proteome</keyword>
<reference evidence="1" key="1">
    <citation type="submission" date="2022-07" db="EMBL/GenBank/DDBJ databases">
        <title>Phylogenomic reconstructions and comparative analyses of Kickxellomycotina fungi.</title>
        <authorList>
            <person name="Reynolds N.K."/>
            <person name="Stajich J.E."/>
            <person name="Barry K."/>
            <person name="Grigoriev I.V."/>
            <person name="Crous P."/>
            <person name="Smith M.E."/>
        </authorList>
    </citation>
    <scope>NUCLEOTIDE SEQUENCE</scope>
    <source>
        <strain evidence="1">RSA 1196</strain>
    </source>
</reference>
<dbReference type="AlphaFoldDB" id="A0A9W8E5K3"/>
<sequence>MYSLSRSMRILAKQGQRHMRSGSFRTGKSVLVSTSRWGGATSLAVRPAVVDLTYRPVSCLTKVTSAVLERQAWTGMNTYRHPTQITEMGQTFPISLTSPLVSVTNTITRCVSTTSSTCLQGMKEEESEAPVEDPRIL</sequence>
<evidence type="ECO:0000313" key="2">
    <source>
        <dbReference type="Proteomes" id="UP001150925"/>
    </source>
</evidence>
<organism evidence="1 2">
    <name type="scientific">Dispira parvispora</name>
    <dbReference type="NCBI Taxonomy" id="1520584"/>
    <lineage>
        <taxon>Eukaryota</taxon>
        <taxon>Fungi</taxon>
        <taxon>Fungi incertae sedis</taxon>
        <taxon>Zoopagomycota</taxon>
        <taxon>Kickxellomycotina</taxon>
        <taxon>Dimargaritomycetes</taxon>
        <taxon>Dimargaritales</taxon>
        <taxon>Dimargaritaceae</taxon>
        <taxon>Dispira</taxon>
    </lineage>
</organism>
<dbReference type="EMBL" id="JANBPY010001935">
    <property type="protein sequence ID" value="KAJ1957500.1"/>
    <property type="molecule type" value="Genomic_DNA"/>
</dbReference>
<name>A0A9W8E5K3_9FUNG</name>
<feature type="non-terminal residue" evidence="1">
    <location>
        <position position="137"/>
    </location>
</feature>
<protein>
    <submittedName>
        <fullName evidence="1">Uncharacterized protein</fullName>
    </submittedName>
</protein>